<feature type="transmembrane region" description="Helical" evidence="1">
    <location>
        <begin position="101"/>
        <end position="118"/>
    </location>
</feature>
<dbReference type="EMBL" id="JAZDQT010000002">
    <property type="protein sequence ID" value="MEE1945428.1"/>
    <property type="molecule type" value="Genomic_DNA"/>
</dbReference>
<gene>
    <name evidence="2" type="ORF">VRU48_09935</name>
</gene>
<evidence type="ECO:0000313" key="3">
    <source>
        <dbReference type="Proteomes" id="UP001336835"/>
    </source>
</evidence>
<feature type="transmembrane region" description="Helical" evidence="1">
    <location>
        <begin position="36"/>
        <end position="54"/>
    </location>
</feature>
<feature type="transmembrane region" description="Helical" evidence="1">
    <location>
        <begin position="9"/>
        <end position="30"/>
    </location>
</feature>
<organism evidence="2 3">
    <name type="scientific">Pedobacter albus</name>
    <dbReference type="NCBI Taxonomy" id="3113905"/>
    <lineage>
        <taxon>Bacteria</taxon>
        <taxon>Pseudomonadati</taxon>
        <taxon>Bacteroidota</taxon>
        <taxon>Sphingobacteriia</taxon>
        <taxon>Sphingobacteriales</taxon>
        <taxon>Sphingobacteriaceae</taxon>
        <taxon>Pedobacter</taxon>
    </lineage>
</organism>
<accession>A0ABU7I7K2</accession>
<keyword evidence="1" id="KW-0812">Transmembrane</keyword>
<comment type="caution">
    <text evidence="2">The sequence shown here is derived from an EMBL/GenBank/DDBJ whole genome shotgun (WGS) entry which is preliminary data.</text>
</comment>
<protein>
    <submittedName>
        <fullName evidence="2">Uncharacterized protein</fullName>
    </submittedName>
</protein>
<evidence type="ECO:0000313" key="2">
    <source>
        <dbReference type="EMBL" id="MEE1945428.1"/>
    </source>
</evidence>
<sequence>MIIKFLSTLLSSIVGIYLWVTILDFLTPVYDFNETFFGFLIYYGPLMFTLLVFTKCAIYIVRRFEAVKKFLKSETGLFLTLLGLMSLFIPLKAMIVNDYDFKVSFLIAYLISMQLCFLSQKIANNYF</sequence>
<dbReference type="Proteomes" id="UP001336835">
    <property type="component" value="Unassembled WGS sequence"/>
</dbReference>
<feature type="transmembrane region" description="Helical" evidence="1">
    <location>
        <begin position="75"/>
        <end position="95"/>
    </location>
</feature>
<keyword evidence="1" id="KW-0472">Membrane</keyword>
<keyword evidence="1" id="KW-1133">Transmembrane helix</keyword>
<reference evidence="2 3" key="1">
    <citation type="submission" date="2024-01" db="EMBL/GenBank/DDBJ databases">
        <title>Pedobacter sp. nov., isolated from fresh soil.</title>
        <authorList>
            <person name="Le N.T.T."/>
        </authorList>
    </citation>
    <scope>NUCLEOTIDE SEQUENCE [LARGE SCALE GENOMIC DNA]</scope>
    <source>
        <strain evidence="2 3">KR3-3</strain>
    </source>
</reference>
<evidence type="ECO:0000256" key="1">
    <source>
        <dbReference type="SAM" id="Phobius"/>
    </source>
</evidence>
<keyword evidence="3" id="KW-1185">Reference proteome</keyword>
<proteinExistence type="predicted"/>
<dbReference type="RefSeq" id="WP_330107785.1">
    <property type="nucleotide sequence ID" value="NZ_JAZDQT010000002.1"/>
</dbReference>
<name>A0ABU7I7K2_9SPHI</name>